<comment type="caution">
    <text evidence="1">The sequence shown here is derived from an EMBL/GenBank/DDBJ whole genome shotgun (WGS) entry which is preliminary data.</text>
</comment>
<organism evidence="1 2">
    <name type="scientific">Caerostris extrusa</name>
    <name type="common">Bark spider</name>
    <name type="synonym">Caerostris bankana</name>
    <dbReference type="NCBI Taxonomy" id="172846"/>
    <lineage>
        <taxon>Eukaryota</taxon>
        <taxon>Metazoa</taxon>
        <taxon>Ecdysozoa</taxon>
        <taxon>Arthropoda</taxon>
        <taxon>Chelicerata</taxon>
        <taxon>Arachnida</taxon>
        <taxon>Araneae</taxon>
        <taxon>Araneomorphae</taxon>
        <taxon>Entelegynae</taxon>
        <taxon>Araneoidea</taxon>
        <taxon>Araneidae</taxon>
        <taxon>Caerostris</taxon>
    </lineage>
</organism>
<proteinExistence type="predicted"/>
<reference evidence="1 2" key="1">
    <citation type="submission" date="2021-06" db="EMBL/GenBank/DDBJ databases">
        <title>Caerostris extrusa draft genome.</title>
        <authorList>
            <person name="Kono N."/>
            <person name="Arakawa K."/>
        </authorList>
    </citation>
    <scope>NUCLEOTIDE SEQUENCE [LARGE SCALE GENOMIC DNA]</scope>
</reference>
<evidence type="ECO:0000313" key="2">
    <source>
        <dbReference type="Proteomes" id="UP001054945"/>
    </source>
</evidence>
<name>A0AAV4REG1_CAEEX</name>
<accession>A0AAV4REG1</accession>
<keyword evidence="2" id="KW-1185">Reference proteome</keyword>
<protein>
    <submittedName>
        <fullName evidence="1">Uncharacterized protein</fullName>
    </submittedName>
</protein>
<dbReference type="EMBL" id="BPLR01007864">
    <property type="protein sequence ID" value="GIY20284.1"/>
    <property type="molecule type" value="Genomic_DNA"/>
</dbReference>
<evidence type="ECO:0000313" key="1">
    <source>
        <dbReference type="EMBL" id="GIY20284.1"/>
    </source>
</evidence>
<dbReference type="Proteomes" id="UP001054945">
    <property type="component" value="Unassembled WGS sequence"/>
</dbReference>
<gene>
    <name evidence="1" type="ORF">CEXT_659171</name>
</gene>
<sequence>MGIEYHNQKIASYSIFCGLTLVVFEQHSGTLSEQWKWAVRPADVPTSENTEAGAFLACSSSAVGHHAEDRGQRGGFFRPAHTFHIHFQVPFISPSTSLSNIHSRCTFVFKNTNDHKEG</sequence>
<dbReference type="AlphaFoldDB" id="A0AAV4REG1"/>